<protein>
    <submittedName>
        <fullName evidence="1">TIGR02450 family Trp-rich protein</fullName>
    </submittedName>
</protein>
<keyword evidence="2" id="KW-1185">Reference proteome</keyword>
<evidence type="ECO:0000313" key="2">
    <source>
        <dbReference type="Proteomes" id="UP000304912"/>
    </source>
</evidence>
<dbReference type="KEGG" id="salk:FBQ74_14375"/>
<gene>
    <name evidence="1" type="ORF">FBQ74_14375</name>
</gene>
<dbReference type="Pfam" id="PF09493">
    <property type="entry name" value="DUF2389"/>
    <property type="match status" value="1"/>
</dbReference>
<proteinExistence type="predicted"/>
<reference evidence="1 2" key="1">
    <citation type="submission" date="2019-04" db="EMBL/GenBank/DDBJ databases">
        <title>Salinimonas iocasae sp. nov., a halophilic bacterium isolated from the outer tube casing of tubeworms in Okinawa Trough.</title>
        <authorList>
            <person name="Zhang H."/>
            <person name="Wang H."/>
            <person name="Li C."/>
        </authorList>
    </citation>
    <scope>NUCLEOTIDE SEQUENCE [LARGE SCALE GENOMIC DNA]</scope>
    <source>
        <strain evidence="1 2">KX18D6</strain>
    </source>
</reference>
<organism evidence="1 2">
    <name type="scientific">Salinimonas iocasae</name>
    <dbReference type="NCBI Taxonomy" id="2572577"/>
    <lineage>
        <taxon>Bacteria</taxon>
        <taxon>Pseudomonadati</taxon>
        <taxon>Pseudomonadota</taxon>
        <taxon>Gammaproteobacteria</taxon>
        <taxon>Alteromonadales</taxon>
        <taxon>Alteromonadaceae</taxon>
        <taxon>Alteromonas/Salinimonas group</taxon>
        <taxon>Salinimonas</taxon>
    </lineage>
</organism>
<dbReference type="RefSeq" id="WP_139757316.1">
    <property type="nucleotide sequence ID" value="NZ_CP039852.1"/>
</dbReference>
<dbReference type="EMBL" id="CP039852">
    <property type="protein sequence ID" value="QCZ94579.1"/>
    <property type="molecule type" value="Genomic_DNA"/>
</dbReference>
<name>A0A5B7YJ50_9ALTE</name>
<dbReference type="AlphaFoldDB" id="A0A5B7YJ50"/>
<dbReference type="NCBIfam" id="TIGR02450">
    <property type="entry name" value="TIGR02450 family Trp-rich protein"/>
    <property type="match status" value="1"/>
</dbReference>
<dbReference type="Proteomes" id="UP000304912">
    <property type="component" value="Chromosome"/>
</dbReference>
<evidence type="ECO:0000313" key="1">
    <source>
        <dbReference type="EMBL" id="QCZ94579.1"/>
    </source>
</evidence>
<dbReference type="InterPro" id="IPR012663">
    <property type="entry name" value="CHP02450_Tryp"/>
</dbReference>
<dbReference type="OrthoDB" id="5592973at2"/>
<sequence>MNPVSPTKLLHSKWTAVRHVNKEKHFTVTEVEYNEAGAVVHCVIEAIHSNNEYAIDWRELKKTDNWRQGWK</sequence>
<accession>A0A5B7YJ50</accession>